<keyword evidence="5" id="KW-1185">Reference proteome</keyword>
<dbReference type="PANTHER" id="PTHR30203">
    <property type="entry name" value="OUTER MEMBRANE CATION EFFLUX PROTEIN"/>
    <property type="match status" value="1"/>
</dbReference>
<comment type="subcellular location">
    <subcellularLocation>
        <location evidence="2">Cell membrane</location>
        <topology evidence="2">Lipid-anchor</topology>
    </subcellularLocation>
</comment>
<sequence length="486" mass="51018">MRKARLSALLVSLLATAGCAVGPDYRPPETPSASAGAFVTKTAQADPAAALPDDWWKLYNDPVLNGLIEQALSANTDLRVASANLARARAVLSEARSGRLPSTTLSGGGSYGDAAQIGGSGGGGFVSLDDTQWSTNASAAVSWEADLFGRVSRSIQAARADTEAVEAARDGVRVLVAAETTRAYLNACSYAYALDTARESYQTSEESLKLITAQERAGSAAKLDVERAGAAAATARAAVPALEGERKVALFELAALLGKTPDSIPKGAQGCTRPKSPTSALPVGDGAALLRRRPDLREAERQLAADTARIGVATADLYPRISLGGSGNFFRNDQVKGSDSFSFSLGPLISWSFPNITVARARVRQAKAQADAALATFDGKVLTALKEVEQALTRVATGQRRLDALQEARDRSERAWHLADQRYRAGSISYLDVLVAQTEMLNARSAYADGMRSLSSDRVDLFKALGGGWQAPEQGDASATPADAAQ</sequence>
<dbReference type="NCBIfam" id="TIGR01845">
    <property type="entry name" value="outer_NodT"/>
    <property type="match status" value="1"/>
</dbReference>
<reference evidence="4 5" key="1">
    <citation type="submission" date="2022-04" db="EMBL/GenBank/DDBJ databases">
        <title>Identification of a novel bacterium isolated from mangrove sediments.</title>
        <authorList>
            <person name="Pan X."/>
        </authorList>
    </citation>
    <scope>NUCLEOTIDE SEQUENCE [LARGE SCALE GENOMIC DNA]</scope>
    <source>
        <strain evidence="4 5">B2638</strain>
    </source>
</reference>
<dbReference type="Gene3D" id="2.20.200.10">
    <property type="entry name" value="Outer membrane efflux proteins (OEP)"/>
    <property type="match status" value="1"/>
</dbReference>
<comment type="caution">
    <text evidence="4">The sequence shown here is derived from an EMBL/GenBank/DDBJ whole genome shotgun (WGS) entry which is preliminary data.</text>
</comment>
<keyword evidence="2" id="KW-0812">Transmembrane</keyword>
<keyword evidence="3" id="KW-0175">Coiled coil</keyword>
<dbReference type="InterPro" id="IPR003423">
    <property type="entry name" value="OMP_efflux"/>
</dbReference>
<evidence type="ECO:0000256" key="3">
    <source>
        <dbReference type="SAM" id="Coils"/>
    </source>
</evidence>
<dbReference type="InterPro" id="IPR010131">
    <property type="entry name" value="MdtP/NodT-like"/>
</dbReference>
<dbReference type="PROSITE" id="PS51257">
    <property type="entry name" value="PROKAR_LIPOPROTEIN"/>
    <property type="match status" value="1"/>
</dbReference>
<keyword evidence="2" id="KW-0472">Membrane</keyword>
<keyword evidence="2" id="KW-1134">Transmembrane beta strand</keyword>
<name>A0ABT0BL02_9SPHN</name>
<dbReference type="EMBL" id="JALHLG010000003">
    <property type="protein sequence ID" value="MCJ2185741.1"/>
    <property type="molecule type" value="Genomic_DNA"/>
</dbReference>
<keyword evidence="2" id="KW-0564">Palmitate</keyword>
<keyword evidence="2" id="KW-0732">Signal</keyword>
<feature type="coiled-coil region" evidence="3">
    <location>
        <begin position="388"/>
        <end position="415"/>
    </location>
</feature>
<evidence type="ECO:0000313" key="5">
    <source>
        <dbReference type="Proteomes" id="UP001202281"/>
    </source>
</evidence>
<dbReference type="Gene3D" id="1.20.1600.10">
    <property type="entry name" value="Outer membrane efflux proteins (OEP)"/>
    <property type="match status" value="1"/>
</dbReference>
<evidence type="ECO:0000256" key="1">
    <source>
        <dbReference type="ARBA" id="ARBA00007613"/>
    </source>
</evidence>
<evidence type="ECO:0000313" key="4">
    <source>
        <dbReference type="EMBL" id="MCJ2185741.1"/>
    </source>
</evidence>
<feature type="chain" id="PRO_5044960666" evidence="2">
    <location>
        <begin position="21"/>
        <end position="486"/>
    </location>
</feature>
<proteinExistence type="inferred from homology"/>
<accession>A0ABT0BL02</accession>
<dbReference type="RefSeq" id="WP_243917700.1">
    <property type="nucleotide sequence ID" value="NZ_JALHLG010000003.1"/>
</dbReference>
<dbReference type="SUPFAM" id="SSF56954">
    <property type="entry name" value="Outer membrane efflux proteins (OEP)"/>
    <property type="match status" value="1"/>
</dbReference>
<dbReference type="Proteomes" id="UP001202281">
    <property type="component" value="Unassembled WGS sequence"/>
</dbReference>
<protein>
    <submittedName>
        <fullName evidence="4">TolC family protein</fullName>
    </submittedName>
</protein>
<organism evidence="4 5">
    <name type="scientific">Novosphingobium beihaiensis</name>
    <dbReference type="NCBI Taxonomy" id="2930389"/>
    <lineage>
        <taxon>Bacteria</taxon>
        <taxon>Pseudomonadati</taxon>
        <taxon>Pseudomonadota</taxon>
        <taxon>Alphaproteobacteria</taxon>
        <taxon>Sphingomonadales</taxon>
        <taxon>Sphingomonadaceae</taxon>
        <taxon>Novosphingobium</taxon>
    </lineage>
</organism>
<gene>
    <name evidence="4" type="ORF">MTR66_02805</name>
</gene>
<dbReference type="PANTHER" id="PTHR30203:SF21">
    <property type="entry name" value="OUTER MEMBRANE COMPONENT OF MULTIDRUG EFFLUX PUMP-RELATED"/>
    <property type="match status" value="1"/>
</dbReference>
<feature type="signal peptide" evidence="2">
    <location>
        <begin position="1"/>
        <end position="20"/>
    </location>
</feature>
<dbReference type="Pfam" id="PF02321">
    <property type="entry name" value="OEP"/>
    <property type="match status" value="2"/>
</dbReference>
<evidence type="ECO:0000256" key="2">
    <source>
        <dbReference type="RuleBase" id="RU362097"/>
    </source>
</evidence>
<comment type="similarity">
    <text evidence="1 2">Belongs to the outer membrane factor (OMF) (TC 1.B.17) family.</text>
</comment>
<keyword evidence="2" id="KW-0449">Lipoprotein</keyword>